<keyword evidence="7 15" id="KW-0946">Virion</keyword>
<evidence type="ECO:0000256" key="8">
    <source>
        <dbReference type="ARBA" id="ARBA00022921"/>
    </source>
</evidence>
<keyword evidence="5 15" id="KW-0945">Host-virus interaction</keyword>
<keyword evidence="2 15" id="KW-0597">Phosphoprotein</keyword>
<keyword evidence="9 15" id="KW-1177">Microtubular inwards viral transport</keyword>
<keyword evidence="3 15" id="KW-0167">Capsid protein</keyword>
<comment type="function">
    <text evidence="15">Minor protein of the capsid that localizes along the inner surface of the virion, within the central cavities beneath the L1 pentamers. Plays a role in capsid stabilization through interaction with the major capsid protein L1. Once the virion enters the host cell, L2 escorts the genomic DNA into the nucleus by promoting escape from the endosomal compartments and traffic through the host Golgi network. Mechanistically, the C-terminus of L2 possesses a cell-penetrating peptide that protudes from the host endosome, interacts with host cytoplasmic retromer cargo and thereby mediates the capsid delivery to the host trans-Golgi network. Plays a role through its interaction with host dynein in the intracellular microtubule-dependent transport of viral capsid toward the nucleus. Mediates the viral genome import into the nucleus through binding to host importins. Once within the nucleus, L2 localizes viral genomes to host PML bodies in order to activate early gene expression for establishment of infection. Later on, promotes late gene expression by interacting with the viral E2 protein and by inhibiting its transcriptional activation functions. During virion assembly, encapsidates the genome by direct interaction with the viral DNA.</text>
</comment>
<comment type="subcellular location">
    <subcellularLocation>
        <location evidence="15">Virion</location>
    </subcellularLocation>
    <subcellularLocation>
        <location evidence="15">Host nucleus</location>
    </subcellularLocation>
</comment>
<evidence type="ECO:0000256" key="3">
    <source>
        <dbReference type="ARBA" id="ARBA00022561"/>
    </source>
</evidence>
<dbReference type="GO" id="GO:0005198">
    <property type="term" value="F:structural molecule activity"/>
    <property type="evidence" value="ECO:0007669"/>
    <property type="project" value="UniProtKB-UniRule"/>
</dbReference>
<keyword evidence="8 15" id="KW-0426">Late protein</keyword>
<evidence type="ECO:0000313" key="17">
    <source>
        <dbReference type="EMBL" id="ATQ38537.1"/>
    </source>
</evidence>
<comment type="similarity">
    <text evidence="15">Belongs to the papillomaviridae L2 protein family.</text>
</comment>
<keyword evidence="6" id="KW-1040">Host Golgi apparatus</keyword>
<evidence type="ECO:0000256" key="13">
    <source>
        <dbReference type="ARBA" id="ARBA00023157"/>
    </source>
</evidence>
<protein>
    <recommendedName>
        <fullName evidence="15">Minor capsid protein L2</fullName>
    </recommendedName>
</protein>
<evidence type="ECO:0000256" key="14">
    <source>
        <dbReference type="ARBA" id="ARBA00023296"/>
    </source>
</evidence>
<keyword evidence="13 15" id="KW-1015">Disulfide bond</keyword>
<dbReference type="InterPro" id="IPR000784">
    <property type="entry name" value="Late_L2"/>
</dbReference>
<proteinExistence type="inferred from homology"/>
<dbReference type="GO" id="GO:0046718">
    <property type="term" value="P:symbiont entry into host cell"/>
    <property type="evidence" value="ECO:0007669"/>
    <property type="project" value="UniProtKB-KW"/>
</dbReference>
<comment type="subunit">
    <text evidence="15">Interacts with major capsid protein L1. Interacts with E2; this interaction inhibits E2 transcriptional activity but not the DNA replication function E2. Interacts with host HSPA8; this interaction is required for L2 nuclear translocation. Interacts with host importins KPNB2 and KPNB3. Forms a complex with importin alpha2-beta1 heterodimers via interaction with the importin alpha2 adapter. Interacts with host DYNLT1; this interaction is essential for virus intracellular transport during entry. Interacts (via C-terminus) with host retromer subunits VPS35 AND VPS29.</text>
</comment>
<dbReference type="GO" id="GO:0075521">
    <property type="term" value="P:microtubule-dependent intracellular transport of viral material towards nucleus"/>
    <property type="evidence" value="ECO:0007669"/>
    <property type="project" value="UniProtKB-UniRule"/>
</dbReference>
<dbReference type="GO" id="GO:0003677">
    <property type="term" value="F:DNA binding"/>
    <property type="evidence" value="ECO:0007669"/>
    <property type="project" value="UniProtKB-UniRule"/>
</dbReference>
<sequence length="520" mass="56726">MQAAKRSKRDTAENIYRTCKLSGTCPDDVVNKIENRTWADVLLQAFSSILYLGNLGIGTGKGTTSIRPIAGGRVIPESIAPPVPGARPNITRPSITRPTRPFSVPIDTIGVSGRPVDPLGSRPIDILNPNSPAIVPLNEVIPDTVITLGEGSIPDLEVITDTTSINGHPTVFQSPDNGIAILNVTPADPPPTRVIFQQETINPTFTVESTVGHIEPTYDIFVNPFITSDIITLGEEIPLEPINPRSEFDIEDIPKSSTPSDTLSRVYTRAREFYRRRVQQQPTRNINMLGDVSRAITFGFENPAFDPEVSLQFEQDVNEVRAAPDADFAGIRKIGRAILSSTDNRTVRVSRLGSRAGVQTRSGTVIGQDIHFYYDISPIPSVELSTLGSASTDLIEPSTAETFIDSYVVGSPDSNNTMLLDTYAESFNNAQLIFPGLDESDEISTIPIVQTSVKFPPLSFDISSGYFYSAELPNTKNTNIVPDTPTVPLVPNISVFVNSSDYDLHPGLLKKRKRKLSDSF</sequence>
<dbReference type="GO" id="GO:0075732">
    <property type="term" value="P:viral penetration into host nucleus"/>
    <property type="evidence" value="ECO:0007669"/>
    <property type="project" value="UniProtKB-KW"/>
</dbReference>
<dbReference type="Proteomes" id="UP000290060">
    <property type="component" value="Segment"/>
</dbReference>
<name>A0A2D2AM61_9PAPI</name>
<evidence type="ECO:0000256" key="7">
    <source>
        <dbReference type="ARBA" id="ARBA00022844"/>
    </source>
</evidence>
<evidence type="ECO:0000256" key="9">
    <source>
        <dbReference type="ARBA" id="ARBA00022952"/>
    </source>
</evidence>
<evidence type="ECO:0000256" key="4">
    <source>
        <dbReference type="ARBA" id="ARBA00022562"/>
    </source>
</evidence>
<keyword evidence="4 15" id="KW-1048">Host nucleus</keyword>
<gene>
    <name evidence="15 17" type="primary">L2</name>
</gene>
<evidence type="ECO:0000256" key="10">
    <source>
        <dbReference type="ARBA" id="ARBA00023046"/>
    </source>
</evidence>
<dbReference type="Pfam" id="PF00513">
    <property type="entry name" value="Late_protein_L2"/>
    <property type="match status" value="1"/>
</dbReference>
<keyword evidence="14 15" id="KW-1160">Virus entry into host cell</keyword>
<dbReference type="GO" id="GO:0019028">
    <property type="term" value="C:viral capsid"/>
    <property type="evidence" value="ECO:0007669"/>
    <property type="project" value="UniProtKB-UniRule"/>
</dbReference>
<keyword evidence="12 15" id="KW-0238">DNA-binding</keyword>
<evidence type="ECO:0000256" key="2">
    <source>
        <dbReference type="ARBA" id="ARBA00022553"/>
    </source>
</evidence>
<keyword evidence="11 15" id="KW-1176">Cytoplasmic inwards viral transport</keyword>
<comment type="caution">
    <text evidence="15">Lacks conserved residue(s) required for the propagation of feature annotation.</text>
</comment>
<evidence type="ECO:0000256" key="12">
    <source>
        <dbReference type="ARBA" id="ARBA00023125"/>
    </source>
</evidence>
<accession>A0A2D2AM61</accession>
<evidence type="ECO:0000256" key="5">
    <source>
        <dbReference type="ARBA" id="ARBA00022581"/>
    </source>
</evidence>
<evidence type="ECO:0000256" key="16">
    <source>
        <dbReference type="SAM" id="MobiDB-lite"/>
    </source>
</evidence>
<keyword evidence="1 15" id="KW-1163">Viral penetration into host nucleus</keyword>
<dbReference type="EMBL" id="MF588742">
    <property type="protein sequence ID" value="ATQ38537.1"/>
    <property type="molecule type" value="Genomic_DNA"/>
</dbReference>
<dbReference type="GO" id="GO:0042025">
    <property type="term" value="C:host cell nucleus"/>
    <property type="evidence" value="ECO:0007669"/>
    <property type="project" value="UniProtKB-SubCell"/>
</dbReference>
<dbReference type="HAMAP" id="MF_04003">
    <property type="entry name" value="PPV_L2"/>
    <property type="match status" value="1"/>
</dbReference>
<feature type="region of interest" description="Disordered" evidence="16">
    <location>
        <begin position="80"/>
        <end position="108"/>
    </location>
</feature>
<evidence type="ECO:0000256" key="11">
    <source>
        <dbReference type="ARBA" id="ARBA00023120"/>
    </source>
</evidence>
<comment type="PTM">
    <text evidence="15">Highly phosphorylated.</text>
</comment>
<dbReference type="GO" id="GO:0043657">
    <property type="term" value="C:host cell"/>
    <property type="evidence" value="ECO:0007669"/>
    <property type="project" value="GOC"/>
</dbReference>
<evidence type="ECO:0000256" key="6">
    <source>
        <dbReference type="ARBA" id="ARBA00022812"/>
    </source>
</evidence>
<evidence type="ECO:0000256" key="15">
    <source>
        <dbReference type="HAMAP-Rule" id="MF_04003"/>
    </source>
</evidence>
<reference evidence="17" key="1">
    <citation type="journal article" date="2018" name="MSphere">
        <title>Metagenomic Discovery of 83 New Human Papillomavirus Types in Patients with Immunodeficiency.</title>
        <authorList>
            <person name="Pastrana D.V."/>
            <person name="Peretti A."/>
            <person name="Welch N.L."/>
            <person name="Borgogna C."/>
            <person name="Olivero C."/>
            <person name="Badolato R."/>
            <person name="Notarangelo L.D."/>
            <person name="Gariglio M."/>
            <person name="FitzGerald P.C."/>
            <person name="McIntosh C.E."/>
            <person name="Reeves J."/>
            <person name="Starrett G.J."/>
            <person name="Bliskovsky V."/>
            <person name="Velez D."/>
            <person name="Brownell I."/>
            <person name="Yarchoan R."/>
            <person name="Wyvill K.M."/>
            <person name="Uldrick T.S."/>
            <person name="Maldarelli F."/>
            <person name="Lisco A."/>
            <person name="Sereti I."/>
            <person name="Gonzalez C.M."/>
            <person name="Androphy E.J."/>
            <person name="McBride A.A."/>
            <person name="Van Doorslaer K."/>
            <person name="Garcia F."/>
            <person name="Dvoretzky I."/>
            <person name="Liu J.S."/>
            <person name="Han J."/>
            <person name="Murphy P.M."/>
            <person name="McDermott D.H."/>
            <person name="Buck C.B."/>
        </authorList>
    </citation>
    <scope>NUCLEOTIDE SEQUENCE</scope>
    <source>
        <strain evidence="17">Gamma22_w20c08a</strain>
    </source>
</reference>
<evidence type="ECO:0000256" key="1">
    <source>
        <dbReference type="ARBA" id="ARBA00022524"/>
    </source>
</evidence>
<keyword evidence="10" id="KW-1039">Host endosome</keyword>
<organism evidence="17">
    <name type="scientific">Gammapapillomavirus 22</name>
    <dbReference type="NCBI Taxonomy" id="1961679"/>
    <lineage>
        <taxon>Viruses</taxon>
        <taxon>Monodnaviria</taxon>
        <taxon>Shotokuvirae</taxon>
        <taxon>Cossaviricota</taxon>
        <taxon>Papovaviricetes</taxon>
        <taxon>Zurhausenvirales</taxon>
        <taxon>Papillomaviridae</taxon>
        <taxon>Firstpapillomavirinae</taxon>
        <taxon>Gammapapillomavirus</taxon>
    </lineage>
</organism>
<feature type="disulfide bond" evidence="15">
    <location>
        <begin position="19"/>
        <end position="25"/>
    </location>
</feature>